<feature type="compositionally biased region" description="Low complexity" evidence="1">
    <location>
        <begin position="207"/>
        <end position="237"/>
    </location>
</feature>
<dbReference type="EMBL" id="JAZEWV010000018">
    <property type="protein sequence ID" value="MEE4544493.1"/>
    <property type="molecule type" value="Genomic_DNA"/>
</dbReference>
<dbReference type="Gene3D" id="1.10.530.10">
    <property type="match status" value="1"/>
</dbReference>
<feature type="domain" description="Transglycosylase SLT" evidence="2">
    <location>
        <begin position="72"/>
        <end position="177"/>
    </location>
</feature>
<reference evidence="3 4" key="1">
    <citation type="submission" date="2023-12" db="EMBL/GenBank/DDBJ databases">
        <title>Streptomyces sp. V4-01.</title>
        <authorList>
            <person name="Somphong A."/>
            <person name="Phongsopitanun W."/>
        </authorList>
    </citation>
    <scope>NUCLEOTIDE SEQUENCE [LARGE SCALE GENOMIC DNA]</scope>
    <source>
        <strain evidence="3 4">V4-01</strain>
    </source>
</reference>
<feature type="region of interest" description="Disordered" evidence="1">
    <location>
        <begin position="205"/>
        <end position="237"/>
    </location>
</feature>
<name>A0ABU7PFA2_9ACTN</name>
<dbReference type="SUPFAM" id="SSF53955">
    <property type="entry name" value="Lysozyme-like"/>
    <property type="match status" value="1"/>
</dbReference>
<evidence type="ECO:0000259" key="2">
    <source>
        <dbReference type="Pfam" id="PF01464"/>
    </source>
</evidence>
<proteinExistence type="predicted"/>
<keyword evidence="4" id="KW-1185">Reference proteome</keyword>
<gene>
    <name evidence="3" type="ORF">V2S66_21250</name>
</gene>
<dbReference type="RefSeq" id="WP_330797490.1">
    <property type="nucleotide sequence ID" value="NZ_JAZEWV010000018.1"/>
</dbReference>
<sequence>MIVIGGLGVLLWPLVVLIMAFHGSPPSSTQLPDYAKAAQVIQGDGKEALAPDSVPQYLYDPIEQAGGDCGAIGPVVIAAQIEAESKFAPDYSGSPSAQGISGLDPRIFQQYGTDADGNGRISPFDPEDSVAAQGKYLCALAGQARQLVDERRLTGSVLDLTLAAYHGGMDALERTGGIPATGETPAYISGVRVWFPEFAGVYPPLPLSTATPSTAPSDGPPDSSSPTEGPSGPDQAS</sequence>
<evidence type="ECO:0000313" key="3">
    <source>
        <dbReference type="EMBL" id="MEE4544493.1"/>
    </source>
</evidence>
<organism evidence="3 4">
    <name type="scientific">Actinacidiphila polyblastidii</name>
    <dbReference type="NCBI Taxonomy" id="3110430"/>
    <lineage>
        <taxon>Bacteria</taxon>
        <taxon>Bacillati</taxon>
        <taxon>Actinomycetota</taxon>
        <taxon>Actinomycetes</taxon>
        <taxon>Kitasatosporales</taxon>
        <taxon>Streptomycetaceae</taxon>
        <taxon>Actinacidiphila</taxon>
    </lineage>
</organism>
<dbReference type="Pfam" id="PF01464">
    <property type="entry name" value="SLT"/>
    <property type="match status" value="1"/>
</dbReference>
<dbReference type="CDD" id="cd13399">
    <property type="entry name" value="Slt35-like"/>
    <property type="match status" value="1"/>
</dbReference>
<evidence type="ECO:0000313" key="4">
    <source>
        <dbReference type="Proteomes" id="UP001344658"/>
    </source>
</evidence>
<dbReference type="Proteomes" id="UP001344658">
    <property type="component" value="Unassembled WGS sequence"/>
</dbReference>
<comment type="caution">
    <text evidence="3">The sequence shown here is derived from an EMBL/GenBank/DDBJ whole genome shotgun (WGS) entry which is preliminary data.</text>
</comment>
<accession>A0ABU7PFA2</accession>
<dbReference type="InterPro" id="IPR008258">
    <property type="entry name" value="Transglycosylase_SLT_dom_1"/>
</dbReference>
<dbReference type="InterPro" id="IPR023346">
    <property type="entry name" value="Lysozyme-like_dom_sf"/>
</dbReference>
<evidence type="ECO:0000256" key="1">
    <source>
        <dbReference type="SAM" id="MobiDB-lite"/>
    </source>
</evidence>
<protein>
    <submittedName>
        <fullName evidence="3">Lytic transglycosylase domain-containing protein</fullName>
    </submittedName>
</protein>